<proteinExistence type="predicted"/>
<name>A0A8U0IK43_9EURY</name>
<dbReference type="Proteomes" id="UP000830434">
    <property type="component" value="Chromosome"/>
</dbReference>
<evidence type="ECO:0000256" key="1">
    <source>
        <dbReference type="SAM" id="Phobius"/>
    </source>
</evidence>
<dbReference type="GeneID" id="72189179"/>
<feature type="transmembrane region" description="Helical" evidence="1">
    <location>
        <begin position="43"/>
        <end position="60"/>
    </location>
</feature>
<gene>
    <name evidence="2" type="ORF">M0R88_04950</name>
</gene>
<evidence type="ECO:0000313" key="2">
    <source>
        <dbReference type="EMBL" id="UPW01453.1"/>
    </source>
</evidence>
<dbReference type="AlphaFoldDB" id="A0A8U0IK43"/>
<keyword evidence="3" id="KW-1185">Reference proteome</keyword>
<organism evidence="2 3">
    <name type="scientific">Halorussus gelatinilyticus</name>
    <dbReference type="NCBI Taxonomy" id="2937524"/>
    <lineage>
        <taxon>Archaea</taxon>
        <taxon>Methanobacteriati</taxon>
        <taxon>Methanobacteriota</taxon>
        <taxon>Stenosarchaea group</taxon>
        <taxon>Halobacteria</taxon>
        <taxon>Halobacteriales</taxon>
        <taxon>Haladaptataceae</taxon>
        <taxon>Halorussus</taxon>
    </lineage>
</organism>
<dbReference type="Pfam" id="PF20358">
    <property type="entry name" value="DUF6653"/>
    <property type="match status" value="1"/>
</dbReference>
<dbReference type="InterPro" id="IPR046595">
    <property type="entry name" value="DUF6653"/>
</dbReference>
<reference evidence="2" key="1">
    <citation type="submission" date="2022-04" db="EMBL/GenBank/DDBJ databases">
        <title>Diverse halophilic archaea isolated from saline environments.</title>
        <authorList>
            <person name="Cui H.-L."/>
        </authorList>
    </citation>
    <scope>NUCLEOTIDE SEQUENCE</scope>
    <source>
        <strain evidence="2">XZYJT40</strain>
    </source>
</reference>
<feature type="transmembrane region" description="Helical" evidence="1">
    <location>
        <begin position="91"/>
        <end position="110"/>
    </location>
</feature>
<protein>
    <submittedName>
        <fullName evidence="2">Uncharacterized protein</fullName>
    </submittedName>
</protein>
<dbReference type="EMBL" id="CP096658">
    <property type="protein sequence ID" value="UPW01453.1"/>
    <property type="molecule type" value="Genomic_DNA"/>
</dbReference>
<dbReference type="RefSeq" id="WP_248655855.1">
    <property type="nucleotide sequence ID" value="NZ_CP096658.1"/>
</dbReference>
<accession>A0A8U0IK43</accession>
<keyword evidence="1" id="KW-0812">Transmembrane</keyword>
<keyword evidence="1" id="KW-0472">Membrane</keyword>
<keyword evidence="1" id="KW-1133">Transmembrane helix</keyword>
<dbReference type="KEGG" id="haxz:M0R88_04950"/>
<evidence type="ECO:0000313" key="3">
    <source>
        <dbReference type="Proteomes" id="UP000830434"/>
    </source>
</evidence>
<sequence length="149" mass="16604">MASALRRRLADADFWERHEHPASGWSRVPTGPLLRYAVYARNWRLFAATVAFVAVNPVLFPEPGPGADDSWMTRGVCGERLWVQGADAGRAGLLNAVNVPVFCWAVYAAIRRRPARTALFTALSMALKLAFVNEMAKLYDREGARAEER</sequence>